<evidence type="ECO:0000256" key="9">
    <source>
        <dbReference type="ARBA" id="ARBA00023136"/>
    </source>
</evidence>
<comment type="subcellular location">
    <subcellularLocation>
        <location evidence="2">Cell membrane</location>
    </subcellularLocation>
    <subcellularLocation>
        <location evidence="1">Membrane</location>
        <topology evidence="1">Multi-pass membrane protein</topology>
    </subcellularLocation>
</comment>
<protein>
    <submittedName>
        <fullName evidence="15">Gamma-aminobutyric acid receptor alpha-like</fullName>
    </submittedName>
</protein>
<feature type="transmembrane region" description="Helical" evidence="11">
    <location>
        <begin position="263"/>
        <end position="288"/>
    </location>
</feature>
<dbReference type="PRINTS" id="PR00252">
    <property type="entry name" value="NRIONCHANNEL"/>
</dbReference>
<evidence type="ECO:0000256" key="3">
    <source>
        <dbReference type="ARBA" id="ARBA00022448"/>
    </source>
</evidence>
<sequence length="371" mass="42533">MKSQLILLIIGVLCFATSSASNSSSKGVMEKIFEDYDKDLRPNHEGGPIEVSVSVYVNSFANIDETSMEYKVYFYLRQYWKDDRLVGKVNHTLAMTGLSASQLWKPDAYCENARESNLAEASDSVNSLVFLHPDGLVLYSRLSQVTAECKMDLRDFPMDTQKCNLVFGSYSYPTSDIVYKWRDDSAVEVGRRELAQFYFKSSQLASNTAVLSTGNFSLISVHFLFERRLGYFLIQVYAPDIFIVMLSWIVFWMDRNDIGNRMALGITTILTIMFLMGSINAAMLRVSYPKALDWYLMVSFTFIFLALFECLIAYGIEISASKSKTNSDLEYEEVQKEGKSVAYWIDYVSRILFPSLFAVYNIYYWGLYEFT</sequence>
<dbReference type="GeneID" id="116297882"/>
<dbReference type="InterPro" id="IPR036719">
    <property type="entry name" value="Neuro-gated_channel_TM_sf"/>
</dbReference>
<dbReference type="AlphaFoldDB" id="A0A6P8I2M6"/>
<dbReference type="InterPro" id="IPR036734">
    <property type="entry name" value="Neur_chan_lig-bd_sf"/>
</dbReference>
<dbReference type="SUPFAM" id="SSF63712">
    <property type="entry name" value="Nicotinic receptor ligand binding domain-like"/>
    <property type="match status" value="1"/>
</dbReference>
<keyword evidence="9 11" id="KW-0472">Membrane</keyword>
<feature type="chain" id="PRO_5028519856" evidence="11">
    <location>
        <begin position="21"/>
        <end position="371"/>
    </location>
</feature>
<evidence type="ECO:0000256" key="2">
    <source>
        <dbReference type="ARBA" id="ARBA00004236"/>
    </source>
</evidence>
<evidence type="ECO:0000313" key="14">
    <source>
        <dbReference type="Proteomes" id="UP000515163"/>
    </source>
</evidence>
<evidence type="ECO:0000313" key="15">
    <source>
        <dbReference type="RefSeq" id="XP_031562058.1"/>
    </source>
</evidence>
<accession>A0A6P8I2M6</accession>
<evidence type="ECO:0000256" key="10">
    <source>
        <dbReference type="ARBA" id="ARBA00023303"/>
    </source>
</evidence>
<keyword evidence="5 11" id="KW-0812">Transmembrane</keyword>
<dbReference type="InParanoid" id="A0A6P8I2M6"/>
<dbReference type="InterPro" id="IPR006028">
    <property type="entry name" value="GABAA/Glycine_rcpt"/>
</dbReference>
<feature type="domain" description="Neurotransmitter-gated ion-channel transmembrane" evidence="13">
    <location>
        <begin position="236"/>
        <end position="312"/>
    </location>
</feature>
<dbReference type="FunFam" id="2.70.170.10:FF:000045">
    <property type="entry name" value="Predicted protein"/>
    <property type="match status" value="1"/>
</dbReference>
<dbReference type="InterPro" id="IPR038050">
    <property type="entry name" value="Neuro_actylchol_rec"/>
</dbReference>
<keyword evidence="3 11" id="KW-0813">Transport</keyword>
<evidence type="ECO:0000256" key="4">
    <source>
        <dbReference type="ARBA" id="ARBA00022475"/>
    </source>
</evidence>
<evidence type="ECO:0000259" key="13">
    <source>
        <dbReference type="Pfam" id="PF02932"/>
    </source>
</evidence>
<reference evidence="15" key="1">
    <citation type="submission" date="2025-08" db="UniProtKB">
        <authorList>
            <consortium name="RefSeq"/>
        </authorList>
    </citation>
    <scope>IDENTIFICATION</scope>
    <source>
        <tissue evidence="15">Tentacle</tissue>
    </source>
</reference>
<dbReference type="FunFam" id="1.20.58.390:FF:000137">
    <property type="entry name" value="Predicted protein"/>
    <property type="match status" value="1"/>
</dbReference>
<dbReference type="RefSeq" id="XP_031562058.1">
    <property type="nucleotide sequence ID" value="XM_031706198.1"/>
</dbReference>
<dbReference type="PROSITE" id="PS00236">
    <property type="entry name" value="NEUROTR_ION_CHANNEL"/>
    <property type="match status" value="1"/>
</dbReference>
<dbReference type="InterPro" id="IPR006029">
    <property type="entry name" value="Neurotrans-gated_channel_TM"/>
</dbReference>
<dbReference type="InterPro" id="IPR018000">
    <property type="entry name" value="Neurotransmitter_ion_chnl_CS"/>
</dbReference>
<dbReference type="GO" id="GO:0005886">
    <property type="term" value="C:plasma membrane"/>
    <property type="evidence" value="ECO:0007669"/>
    <property type="project" value="UniProtKB-SubCell"/>
</dbReference>
<name>A0A6P8I2M6_ACTTE</name>
<dbReference type="Gene3D" id="2.70.170.10">
    <property type="entry name" value="Neurotransmitter-gated ion-channel ligand-binding domain"/>
    <property type="match status" value="1"/>
</dbReference>
<feature type="domain" description="Neurotransmitter-gated ion-channel ligand-binding" evidence="12">
    <location>
        <begin position="28"/>
        <end position="207"/>
    </location>
</feature>
<feature type="transmembrane region" description="Helical" evidence="11">
    <location>
        <begin position="347"/>
        <end position="366"/>
    </location>
</feature>
<dbReference type="GO" id="GO:0005230">
    <property type="term" value="F:extracellular ligand-gated monoatomic ion channel activity"/>
    <property type="evidence" value="ECO:0007669"/>
    <property type="project" value="InterPro"/>
</dbReference>
<dbReference type="KEGG" id="aten:116297882"/>
<evidence type="ECO:0000259" key="12">
    <source>
        <dbReference type="Pfam" id="PF02931"/>
    </source>
</evidence>
<dbReference type="OrthoDB" id="5980836at2759"/>
<dbReference type="Pfam" id="PF02931">
    <property type="entry name" value="Neur_chan_LBD"/>
    <property type="match status" value="1"/>
</dbReference>
<dbReference type="Gene3D" id="1.20.58.390">
    <property type="entry name" value="Neurotransmitter-gated ion-channel transmembrane domain"/>
    <property type="match status" value="1"/>
</dbReference>
<dbReference type="Pfam" id="PF02932">
    <property type="entry name" value="Neur_chan_memb"/>
    <property type="match status" value="1"/>
</dbReference>
<organism evidence="14 15">
    <name type="scientific">Actinia tenebrosa</name>
    <name type="common">Australian red waratah sea anemone</name>
    <dbReference type="NCBI Taxonomy" id="6105"/>
    <lineage>
        <taxon>Eukaryota</taxon>
        <taxon>Metazoa</taxon>
        <taxon>Cnidaria</taxon>
        <taxon>Anthozoa</taxon>
        <taxon>Hexacorallia</taxon>
        <taxon>Actiniaria</taxon>
        <taxon>Actiniidae</taxon>
        <taxon>Actinia</taxon>
    </lineage>
</organism>
<evidence type="ECO:0000256" key="11">
    <source>
        <dbReference type="RuleBase" id="RU000687"/>
    </source>
</evidence>
<dbReference type="PANTHER" id="PTHR18945">
    <property type="entry name" value="NEUROTRANSMITTER GATED ION CHANNEL"/>
    <property type="match status" value="1"/>
</dbReference>
<keyword evidence="14" id="KW-1185">Reference proteome</keyword>
<dbReference type="NCBIfam" id="TIGR00860">
    <property type="entry name" value="LIC"/>
    <property type="match status" value="1"/>
</dbReference>
<evidence type="ECO:0000256" key="6">
    <source>
        <dbReference type="ARBA" id="ARBA00022729"/>
    </source>
</evidence>
<keyword evidence="4" id="KW-1003">Cell membrane</keyword>
<dbReference type="PRINTS" id="PR00253">
    <property type="entry name" value="GABAARECEPTR"/>
</dbReference>
<keyword evidence="7 11" id="KW-1133">Transmembrane helix</keyword>
<dbReference type="SUPFAM" id="SSF90112">
    <property type="entry name" value="Neurotransmitter-gated ion-channel transmembrane pore"/>
    <property type="match status" value="1"/>
</dbReference>
<dbReference type="CDD" id="cd18990">
    <property type="entry name" value="LGIC_ECD_GABAAR"/>
    <property type="match status" value="1"/>
</dbReference>
<dbReference type="InterPro" id="IPR006201">
    <property type="entry name" value="Neur_channel"/>
</dbReference>
<gene>
    <name evidence="15" type="primary">LOC116297882</name>
</gene>
<evidence type="ECO:0000256" key="8">
    <source>
        <dbReference type="ARBA" id="ARBA00023065"/>
    </source>
</evidence>
<keyword evidence="8 11" id="KW-0406">Ion transport</keyword>
<comment type="similarity">
    <text evidence="11">Belongs to the ligand-gated ion channel (TC 1.A.9) family.</text>
</comment>
<dbReference type="Proteomes" id="UP000515163">
    <property type="component" value="Unplaced"/>
</dbReference>
<proteinExistence type="inferred from homology"/>
<feature type="transmembrane region" description="Helical" evidence="11">
    <location>
        <begin position="294"/>
        <end position="316"/>
    </location>
</feature>
<dbReference type="CDD" id="cd19049">
    <property type="entry name" value="LGIC_TM_anion"/>
    <property type="match status" value="1"/>
</dbReference>
<feature type="signal peptide" evidence="11">
    <location>
        <begin position="1"/>
        <end position="20"/>
    </location>
</feature>
<feature type="transmembrane region" description="Helical" evidence="11">
    <location>
        <begin position="229"/>
        <end position="251"/>
    </location>
</feature>
<keyword evidence="10 11" id="KW-0407">Ion channel</keyword>
<keyword evidence="6 11" id="KW-0732">Signal</keyword>
<dbReference type="GO" id="GO:0004888">
    <property type="term" value="F:transmembrane signaling receptor activity"/>
    <property type="evidence" value="ECO:0007669"/>
    <property type="project" value="InterPro"/>
</dbReference>
<evidence type="ECO:0000256" key="5">
    <source>
        <dbReference type="ARBA" id="ARBA00022692"/>
    </source>
</evidence>
<dbReference type="InterPro" id="IPR006202">
    <property type="entry name" value="Neur_chan_lig-bd"/>
</dbReference>
<evidence type="ECO:0000256" key="7">
    <source>
        <dbReference type="ARBA" id="ARBA00022989"/>
    </source>
</evidence>
<evidence type="ECO:0000256" key="1">
    <source>
        <dbReference type="ARBA" id="ARBA00004141"/>
    </source>
</evidence>